<feature type="transmembrane region" description="Helical" evidence="1">
    <location>
        <begin position="43"/>
        <end position="65"/>
    </location>
</feature>
<keyword evidence="1" id="KW-0472">Membrane</keyword>
<feature type="transmembrane region" description="Helical" evidence="1">
    <location>
        <begin position="72"/>
        <end position="93"/>
    </location>
</feature>
<name>A0ABZ2N4S6_9BACI</name>
<evidence type="ECO:0000256" key="1">
    <source>
        <dbReference type="SAM" id="Phobius"/>
    </source>
</evidence>
<feature type="transmembrane region" description="Helical" evidence="1">
    <location>
        <begin position="105"/>
        <end position="122"/>
    </location>
</feature>
<feature type="transmembrane region" description="Helical" evidence="1">
    <location>
        <begin position="164"/>
        <end position="186"/>
    </location>
</feature>
<reference evidence="2 3" key="1">
    <citation type="submission" date="2024-02" db="EMBL/GenBank/DDBJ databases">
        <title>Seven novel Bacillus-like species.</title>
        <authorList>
            <person name="Liu G."/>
        </authorList>
    </citation>
    <scope>NUCLEOTIDE SEQUENCE [LARGE SCALE GENOMIC DNA]</scope>
    <source>
        <strain evidence="2 3">FJAT-52991</strain>
    </source>
</reference>
<organism evidence="2 3">
    <name type="scientific">Bacillus kandeliae</name>
    <dbReference type="NCBI Taxonomy" id="3129297"/>
    <lineage>
        <taxon>Bacteria</taxon>
        <taxon>Bacillati</taxon>
        <taxon>Bacillota</taxon>
        <taxon>Bacilli</taxon>
        <taxon>Bacillales</taxon>
        <taxon>Bacillaceae</taxon>
        <taxon>Bacillus</taxon>
    </lineage>
</organism>
<accession>A0ABZ2N4S6</accession>
<feature type="transmembrane region" description="Helical" evidence="1">
    <location>
        <begin position="12"/>
        <end position="31"/>
    </location>
</feature>
<evidence type="ECO:0000313" key="2">
    <source>
        <dbReference type="EMBL" id="WXB92728.1"/>
    </source>
</evidence>
<sequence length="194" mass="22276">MKWYTIGSITIPVSQLALGITFLLIGAYLWWKKEKDLLDVYGNTVFLFIIVWKFSIIIFSFSMVIEAPMSLLYFNGGERGLWLAVMAALMYMAWKWSPQQWYDGVKIWMMVIVLFEMLLAMLSGQAGLLDTIRLAGGAMALSFLIRAPLQVLWLFTLWQLLFESWAGEVVSTTGLLYIGVTIYFVMIRRKQNIG</sequence>
<dbReference type="Proteomes" id="UP001387364">
    <property type="component" value="Chromosome"/>
</dbReference>
<keyword evidence="1" id="KW-0812">Transmembrane</keyword>
<evidence type="ECO:0000313" key="3">
    <source>
        <dbReference type="Proteomes" id="UP001387364"/>
    </source>
</evidence>
<protein>
    <submittedName>
        <fullName evidence="2">Uncharacterized protein</fullName>
    </submittedName>
</protein>
<dbReference type="RefSeq" id="WP_338751522.1">
    <property type="nucleotide sequence ID" value="NZ_CP147404.1"/>
</dbReference>
<gene>
    <name evidence="2" type="ORF">WDJ61_16095</name>
</gene>
<feature type="transmembrane region" description="Helical" evidence="1">
    <location>
        <begin position="134"/>
        <end position="158"/>
    </location>
</feature>
<keyword evidence="3" id="KW-1185">Reference proteome</keyword>
<keyword evidence="1" id="KW-1133">Transmembrane helix</keyword>
<dbReference type="EMBL" id="CP147404">
    <property type="protein sequence ID" value="WXB92728.1"/>
    <property type="molecule type" value="Genomic_DNA"/>
</dbReference>
<proteinExistence type="predicted"/>